<evidence type="ECO:0000259" key="20">
    <source>
        <dbReference type="PROSITE" id="PS51192"/>
    </source>
</evidence>
<dbReference type="PANTHER" id="PTHR14074">
    <property type="entry name" value="HELICASE WITH DEATH DOMAIN-RELATED"/>
    <property type="match status" value="1"/>
</dbReference>
<evidence type="ECO:0000313" key="23">
    <source>
        <dbReference type="EMBL" id="MBN3273330.1"/>
    </source>
</evidence>
<evidence type="ECO:0000256" key="9">
    <source>
        <dbReference type="ARBA" id="ARBA00022737"/>
    </source>
</evidence>
<accession>A0ABS2XGT7</accession>
<keyword evidence="17" id="KW-0694">RNA-binding</keyword>
<dbReference type="Gene3D" id="1.20.1320.30">
    <property type="match status" value="1"/>
</dbReference>
<dbReference type="CDD" id="cd12090">
    <property type="entry name" value="MDA5_ID"/>
    <property type="match status" value="1"/>
</dbReference>
<evidence type="ECO:0000256" key="2">
    <source>
        <dbReference type="ARBA" id="ARBA00006866"/>
    </source>
</evidence>
<evidence type="ECO:0000313" key="24">
    <source>
        <dbReference type="Proteomes" id="UP001166093"/>
    </source>
</evidence>
<keyword evidence="16" id="KW-0391">Immunity</keyword>
<dbReference type="SMART" id="SM00487">
    <property type="entry name" value="DEXDc"/>
    <property type="match status" value="1"/>
</dbReference>
<feature type="non-terminal residue" evidence="23">
    <location>
        <position position="934"/>
    </location>
</feature>
<evidence type="ECO:0000259" key="21">
    <source>
        <dbReference type="PROSITE" id="PS51194"/>
    </source>
</evidence>
<proteinExistence type="inferred from homology"/>
<keyword evidence="9" id="KW-0677">Repeat</keyword>
<dbReference type="InterPro" id="IPR011545">
    <property type="entry name" value="DEAD/DEAH_box_helicase_dom"/>
</dbReference>
<evidence type="ECO:0000256" key="17">
    <source>
        <dbReference type="ARBA" id="ARBA00022884"/>
    </source>
</evidence>
<evidence type="ECO:0000256" key="11">
    <source>
        <dbReference type="ARBA" id="ARBA00022801"/>
    </source>
</evidence>
<keyword evidence="24" id="KW-1185">Reference proteome</keyword>
<dbReference type="InterPro" id="IPR041204">
    <property type="entry name" value="RIG-I-like_C"/>
</dbReference>
<dbReference type="Pfam" id="PF16739">
    <property type="entry name" value="CARD_2"/>
    <property type="match status" value="2"/>
</dbReference>
<keyword evidence="7" id="KW-0399">Innate immunity</keyword>
<keyword evidence="4" id="KW-0963">Cytoplasm</keyword>
<comment type="subcellular location">
    <subcellularLocation>
        <location evidence="1">Cytoplasm</location>
    </subcellularLocation>
</comment>
<evidence type="ECO:0000256" key="6">
    <source>
        <dbReference type="ARBA" id="ARBA00022553"/>
    </source>
</evidence>
<dbReference type="InterPro" id="IPR011029">
    <property type="entry name" value="DEATH-like_dom_sf"/>
</dbReference>
<keyword evidence="14" id="KW-0067">ATP-binding</keyword>
<dbReference type="EC" id="3.6.4.13" evidence="3"/>
<keyword evidence="8" id="KW-0479">Metal-binding</keyword>
<dbReference type="Pfam" id="PF18119">
    <property type="entry name" value="RIG-I_C"/>
    <property type="match status" value="1"/>
</dbReference>
<dbReference type="Pfam" id="PF11648">
    <property type="entry name" value="RIG-I_C-RD"/>
    <property type="match status" value="1"/>
</dbReference>
<evidence type="ECO:0000256" key="4">
    <source>
        <dbReference type="ARBA" id="ARBA00022490"/>
    </source>
</evidence>
<keyword evidence="12 23" id="KW-0347">Helicase</keyword>
<dbReference type="Gene3D" id="1.10.533.10">
    <property type="entry name" value="Death Domain, Fas"/>
    <property type="match status" value="2"/>
</dbReference>
<dbReference type="PROSITE" id="PS51789">
    <property type="entry name" value="RLR_CTR"/>
    <property type="match status" value="1"/>
</dbReference>
<dbReference type="Pfam" id="PF00270">
    <property type="entry name" value="DEAD"/>
    <property type="match status" value="1"/>
</dbReference>
<dbReference type="InterPro" id="IPR027417">
    <property type="entry name" value="P-loop_NTPase"/>
</dbReference>
<gene>
    <name evidence="23" type="primary">Ddx58</name>
    <name evidence="23" type="ORF">GTO93_0017695</name>
</gene>
<keyword evidence="15" id="KW-0832">Ubl conjugation</keyword>
<feature type="domain" description="Helicase ATP-binding" evidence="20">
    <location>
        <begin position="250"/>
        <end position="429"/>
    </location>
</feature>
<dbReference type="InterPro" id="IPR051363">
    <property type="entry name" value="RLR_Helicase"/>
</dbReference>
<comment type="catalytic activity">
    <reaction evidence="19">
        <text>ATP + H2O = ADP + phosphate + H(+)</text>
        <dbReference type="Rhea" id="RHEA:13065"/>
        <dbReference type="ChEBI" id="CHEBI:15377"/>
        <dbReference type="ChEBI" id="CHEBI:15378"/>
        <dbReference type="ChEBI" id="CHEBI:30616"/>
        <dbReference type="ChEBI" id="CHEBI:43474"/>
        <dbReference type="ChEBI" id="CHEBI:456216"/>
        <dbReference type="EC" id="3.6.4.13"/>
    </reaction>
    <physiologicalReaction direction="left-to-right" evidence="19">
        <dbReference type="Rhea" id="RHEA:13066"/>
    </physiologicalReaction>
</comment>
<evidence type="ECO:0000256" key="7">
    <source>
        <dbReference type="ARBA" id="ARBA00022588"/>
    </source>
</evidence>
<dbReference type="SUPFAM" id="SSF52540">
    <property type="entry name" value="P-loop containing nucleoside triphosphate hydrolases"/>
    <property type="match status" value="1"/>
</dbReference>
<dbReference type="PROSITE" id="PS51192">
    <property type="entry name" value="HELICASE_ATP_BIND_1"/>
    <property type="match status" value="1"/>
</dbReference>
<feature type="non-terminal residue" evidence="23">
    <location>
        <position position="1"/>
    </location>
</feature>
<dbReference type="GO" id="GO:0004386">
    <property type="term" value="F:helicase activity"/>
    <property type="evidence" value="ECO:0007669"/>
    <property type="project" value="UniProtKB-KW"/>
</dbReference>
<keyword evidence="5" id="KW-1017">Isopeptide bond</keyword>
<dbReference type="CDD" id="cd15805">
    <property type="entry name" value="RIG-I_C"/>
    <property type="match status" value="1"/>
</dbReference>
<keyword evidence="6" id="KW-0597">Phosphoprotein</keyword>
<dbReference type="PANTHER" id="PTHR14074:SF16">
    <property type="entry name" value="ANTIVIRAL INNATE IMMUNE RESPONSE RECEPTOR RIG-I"/>
    <property type="match status" value="1"/>
</dbReference>
<keyword evidence="18" id="KW-0051">Antiviral defense</keyword>
<dbReference type="Pfam" id="PF00271">
    <property type="entry name" value="Helicase_C"/>
    <property type="match status" value="1"/>
</dbReference>
<evidence type="ECO:0000256" key="13">
    <source>
        <dbReference type="ARBA" id="ARBA00022833"/>
    </source>
</evidence>
<dbReference type="Proteomes" id="UP001166093">
    <property type="component" value="Unassembled WGS sequence"/>
</dbReference>
<comment type="similarity">
    <text evidence="2">Belongs to the helicase family. RLR subfamily.</text>
</comment>
<organism evidence="23 24">
    <name type="scientific">Polyodon spathula</name>
    <name type="common">North American paddlefish</name>
    <name type="synonym">Squalus spathula</name>
    <dbReference type="NCBI Taxonomy" id="7913"/>
    <lineage>
        <taxon>Eukaryota</taxon>
        <taxon>Metazoa</taxon>
        <taxon>Chordata</taxon>
        <taxon>Craniata</taxon>
        <taxon>Vertebrata</taxon>
        <taxon>Euteleostomi</taxon>
        <taxon>Actinopterygii</taxon>
        <taxon>Chondrostei</taxon>
        <taxon>Acipenseriformes</taxon>
        <taxon>Polyodontidae</taxon>
        <taxon>Polyodon</taxon>
    </lineage>
</organism>
<feature type="domain" description="Helicase C-terminal" evidence="21">
    <location>
        <begin position="608"/>
        <end position="770"/>
    </location>
</feature>
<feature type="domain" description="RLR CTR" evidence="22">
    <location>
        <begin position="794"/>
        <end position="922"/>
    </location>
</feature>
<reference evidence="23" key="1">
    <citation type="journal article" date="2021" name="Cell">
        <title>Tracing the genetic footprints of vertebrate landing in non-teleost ray-finned fishes.</title>
        <authorList>
            <person name="Bi X."/>
            <person name="Wang K."/>
            <person name="Yang L."/>
            <person name="Pan H."/>
            <person name="Jiang H."/>
            <person name="Wei Q."/>
            <person name="Fang M."/>
            <person name="Yu H."/>
            <person name="Zhu C."/>
            <person name="Cai Y."/>
            <person name="He Y."/>
            <person name="Gan X."/>
            <person name="Zeng H."/>
            <person name="Yu D."/>
            <person name="Zhu Y."/>
            <person name="Jiang H."/>
            <person name="Qiu Q."/>
            <person name="Yang H."/>
            <person name="Zhang Y.E."/>
            <person name="Wang W."/>
            <person name="Zhu M."/>
            <person name="He S."/>
            <person name="Zhang G."/>
        </authorList>
    </citation>
    <scope>NUCLEOTIDE SEQUENCE</scope>
    <source>
        <strain evidence="23">Pddl_001</strain>
    </source>
</reference>
<evidence type="ECO:0000256" key="10">
    <source>
        <dbReference type="ARBA" id="ARBA00022741"/>
    </source>
</evidence>
<evidence type="ECO:0000256" key="14">
    <source>
        <dbReference type="ARBA" id="ARBA00022840"/>
    </source>
</evidence>
<dbReference type="InterPro" id="IPR021673">
    <property type="entry name" value="RLR_CTR"/>
</dbReference>
<evidence type="ECO:0000256" key="1">
    <source>
        <dbReference type="ARBA" id="ARBA00004496"/>
    </source>
</evidence>
<evidence type="ECO:0000256" key="3">
    <source>
        <dbReference type="ARBA" id="ARBA00012552"/>
    </source>
</evidence>
<keyword evidence="10" id="KW-0547">Nucleotide-binding</keyword>
<name>A0ABS2XGT7_POLSP</name>
<dbReference type="EMBL" id="JAAWVQ010030029">
    <property type="protein sequence ID" value="MBN3273330.1"/>
    <property type="molecule type" value="Genomic_DNA"/>
</dbReference>
<keyword evidence="13" id="KW-0862">Zinc</keyword>
<dbReference type="Gene3D" id="3.40.50.300">
    <property type="entry name" value="P-loop containing nucleotide triphosphate hydrolases"/>
    <property type="match status" value="2"/>
</dbReference>
<comment type="caution">
    <text evidence="23">The sequence shown here is derived from an EMBL/GenBank/DDBJ whole genome shotgun (WGS) entry which is preliminary data.</text>
</comment>
<dbReference type="InterPro" id="IPR001650">
    <property type="entry name" value="Helicase_C-like"/>
</dbReference>
<evidence type="ECO:0000256" key="12">
    <source>
        <dbReference type="ARBA" id="ARBA00022806"/>
    </source>
</evidence>
<dbReference type="SMART" id="SM00490">
    <property type="entry name" value="HELICc"/>
    <property type="match status" value="1"/>
</dbReference>
<dbReference type="InterPro" id="IPR038557">
    <property type="entry name" value="RLR_C_sf"/>
</dbReference>
<evidence type="ECO:0000259" key="22">
    <source>
        <dbReference type="PROSITE" id="PS51789"/>
    </source>
</evidence>
<evidence type="ECO:0000256" key="8">
    <source>
        <dbReference type="ARBA" id="ARBA00022723"/>
    </source>
</evidence>
<evidence type="ECO:0000256" key="16">
    <source>
        <dbReference type="ARBA" id="ARBA00022859"/>
    </source>
</evidence>
<dbReference type="Gene3D" id="2.170.150.30">
    <property type="entry name" value="RIG-I-like receptor, C-terminal regulatory domain"/>
    <property type="match status" value="1"/>
</dbReference>
<dbReference type="PROSITE" id="PS51194">
    <property type="entry name" value="HELICASE_CTER"/>
    <property type="match status" value="1"/>
</dbReference>
<evidence type="ECO:0000256" key="15">
    <source>
        <dbReference type="ARBA" id="ARBA00022843"/>
    </source>
</evidence>
<evidence type="ECO:0000256" key="18">
    <source>
        <dbReference type="ARBA" id="ARBA00023118"/>
    </source>
</evidence>
<dbReference type="InterPro" id="IPR031964">
    <property type="entry name" value="CARD_dom"/>
</dbReference>
<protein>
    <recommendedName>
        <fullName evidence="3">RNA helicase</fullName>
        <ecNumber evidence="3">3.6.4.13</ecNumber>
    </recommendedName>
</protein>
<keyword evidence="11" id="KW-0378">Hydrolase</keyword>
<evidence type="ECO:0000256" key="5">
    <source>
        <dbReference type="ARBA" id="ARBA00022499"/>
    </source>
</evidence>
<dbReference type="InterPro" id="IPR014001">
    <property type="entry name" value="Helicase_ATP-bd"/>
</dbReference>
<sequence>MYELEKANLKRCGTYIVNILRPSYIKGFMTTYLPPVIVQEILSQELRSVTLAAELFLQHILTLDESGWFQEFLDVLESQGYTGLNEAIKKWNFEQIEKLEPFKKFLELVEPSFIKNVKAVEIITYMRECLFDQDCEEIQRLSNIAGAQKLVECLKRTDKVNSFKLLKLALGECNCNIVLDLLDTEDTGDKIKVKSHVGNDTESSFRIEIREEAEENNLSENHCKASGKHDEEHTAVCAGKKLRKYQEELAGPASRGENTIICAPTGCGKTIVALAICDRHLKNTKEGQKSKIAFMATRVEVYEQQYSLFQKHFADEDVRVTGLCGESADGVPVGMYIENNDIIVLTPQILVNALNCGTVPSLSMFSLLIFDECHNTTGKHPYNVLMTMYLDSKLGNKNELLPQIVGLTASVGVGSFKNERDAENNICQLCAFMDVRIISTVIENREELNSHIHVPEKQFFFVEKRSGDPFTMIIYGIMSKIEELAKEVYNIDSLSNIKNRDYGSQKYEQWIVDVQKKCRTLQLEDKQKESQICRELFNYTEHLRKYNDALIINEDARTKDALDYLDTFFADVRNAGFDKTEQLLTQIFEDNYQQLQRLSKEESRENPKLKELKYILDEEYRNNEQTRTVLFVRTRALAEALKNWVEDNPSLAHLKPGVLIGRGNRSQQTGMTLPSKKGLLESFKKNNQSKILIATSVADEGIDIPQCNLVLLYEYVGNVVKMIQVRGRGRAQGSKCILVSSKKEQIEKEKLNMIREKIVDQAVINLQQPGNTVLSKIDVLQREDKNVRDYNRLTLQTVRSDDCFQLLCSKCKSPACFTDSIRVLQGSHHVVLDNAFSECYITKPHGRPRSYGGFQKKLKMFCKKCEHDWGIIASYMTIEYLPVVKIESFVAENCVTKDQQYFRKWRDVTFAMKQFDIAEMHARLHTAGINNLPK</sequence>
<evidence type="ECO:0000256" key="19">
    <source>
        <dbReference type="ARBA" id="ARBA00049390"/>
    </source>
</evidence>